<organism evidence="3 4">
    <name type="scientific">Sporothrix eucalyptigena</name>
    <dbReference type="NCBI Taxonomy" id="1812306"/>
    <lineage>
        <taxon>Eukaryota</taxon>
        <taxon>Fungi</taxon>
        <taxon>Dikarya</taxon>
        <taxon>Ascomycota</taxon>
        <taxon>Pezizomycotina</taxon>
        <taxon>Sordariomycetes</taxon>
        <taxon>Sordariomycetidae</taxon>
        <taxon>Ophiostomatales</taxon>
        <taxon>Ophiostomataceae</taxon>
        <taxon>Sporothrix</taxon>
    </lineage>
</organism>
<proteinExistence type="predicted"/>
<feature type="compositionally biased region" description="Gly residues" evidence="1">
    <location>
        <begin position="849"/>
        <end position="858"/>
    </location>
</feature>
<sequence>MSAGFKSGPPPKLGQSGLPAAAPGSQAILLDKFNRRSTPDSEALASSDEETDLNSRPDHLNHTAAAATATAATGAAPTQMSQGQQSLSQAQSQSQSQTPTQAQPQPQSQPPKPVRRASWLNDTSQGLVRPRNGSFNSASMSPTTSHPSTPSIDASAGAGAVSGASATWGAHATSPAGVLNRVHPNTSASFPWGTAMWNTERKDPPSRLSEVLPSPTSAIPPGSAGGSFFGSGASESYPSQTSPASRDGLGATSQIPFAIPLHPTPKTYRSQSYSVGQLESDATALTGSATSPSLTTGFGSSSLLGVSRPRPIAGLQHRPSRPSMLSEMSNDGGMLGKVKEVDDDDDESTNDSLQGSQHLSAEAKTIEMLTRENAMLRHHASQQYQNARIRPRASTGATYRMDNGYGLQDSVPEESSDYAIDELDEINDGDFSAVKRASVRRMSEFAAPGSFRSPFSVENRKLENVKKAFWQTNPGGFADNSPSRRHSFADIPTRQASISSINEVVLAHEANSQDPQQTGGIEFTSPFGDSHGFAAKSAAAAQSMYSASGPGISQGANPISPQQILQQQQQQVQHQQQAQIGAGSAYTSGSSAYSSSYGLHAPTFAVRPTSPQRGMYGLSQPNRSTPLHIVLFKCARADVFYIQEGTGLTVKPGDLVIVEADRGTDLGTVAVDSVDWVEARRLKEHYAEEQYKWLMMYSQNAAAAQEGVGAGLMASASGLQGSAIGGMGPPGQHHIQEPNTGELKPKLIKRLAQNHEIHALRDKEGNEAKAKRVCMQKVKEHGLNMEILDAEFQMDWKKLTFYYFADAYVNFNSLVTDLFKIYKTRIWMSAINPASFASQPLGLQAPSGIGPGAVGVGRGAPTSERRQAQQGGQVSPPPPQPQQQQSQSQQQHQPAYSPVPSGRGYPGGISPQPPTMGPGGATAYPPSFPYNPYAAFGNVPRAAGMAYNQGMGPSPSDSYAMGYNAPADYHMMRGRFPGGQPDVGQNGQGVSPLATSGDWVNSFQSLSLNSR</sequence>
<feature type="region of interest" description="Disordered" evidence="1">
    <location>
        <begin position="188"/>
        <end position="251"/>
    </location>
</feature>
<gene>
    <name evidence="3" type="ORF">SEUCBS140593_006325</name>
</gene>
<comment type="caution">
    <text evidence="3">The sequence shown here is derived from an EMBL/GenBank/DDBJ whole genome shotgun (WGS) entry which is preliminary data.</text>
</comment>
<keyword evidence="4" id="KW-1185">Reference proteome</keyword>
<dbReference type="EMBL" id="CAWUHD010000067">
    <property type="protein sequence ID" value="CAK7226683.1"/>
    <property type="molecule type" value="Genomic_DNA"/>
</dbReference>
<name>A0ABP0C4E1_9PEZI</name>
<feature type="compositionally biased region" description="Low complexity" evidence="1">
    <location>
        <begin position="137"/>
        <end position="158"/>
    </location>
</feature>
<feature type="region of interest" description="Disordered" evidence="1">
    <location>
        <begin position="1"/>
        <end position="158"/>
    </location>
</feature>
<dbReference type="InterPro" id="IPR047767">
    <property type="entry name" value="PSP1-like"/>
</dbReference>
<protein>
    <recommendedName>
        <fullName evidence="2">PSP1 C-terminal domain-containing protein</fullName>
    </recommendedName>
</protein>
<feature type="region of interest" description="Disordered" evidence="1">
    <location>
        <begin position="310"/>
        <end position="361"/>
    </location>
</feature>
<evidence type="ECO:0000313" key="3">
    <source>
        <dbReference type="EMBL" id="CAK7226683.1"/>
    </source>
</evidence>
<dbReference type="InterPro" id="IPR007557">
    <property type="entry name" value="PSP1_C"/>
</dbReference>
<feature type="compositionally biased region" description="Low complexity" evidence="1">
    <location>
        <begin position="63"/>
        <end position="106"/>
    </location>
</feature>
<evidence type="ECO:0000259" key="2">
    <source>
        <dbReference type="PROSITE" id="PS51411"/>
    </source>
</evidence>
<dbReference type="Pfam" id="PF04468">
    <property type="entry name" value="PSP1"/>
    <property type="match status" value="1"/>
</dbReference>
<feature type="compositionally biased region" description="Low complexity" evidence="1">
    <location>
        <begin position="290"/>
        <end position="305"/>
    </location>
</feature>
<evidence type="ECO:0000256" key="1">
    <source>
        <dbReference type="SAM" id="MobiDB-lite"/>
    </source>
</evidence>
<feature type="region of interest" description="Disordered" evidence="1">
    <location>
        <begin position="849"/>
        <end position="921"/>
    </location>
</feature>
<dbReference type="Proteomes" id="UP001642482">
    <property type="component" value="Unassembled WGS sequence"/>
</dbReference>
<feature type="region of interest" description="Disordered" evidence="1">
    <location>
        <begin position="286"/>
        <end position="305"/>
    </location>
</feature>
<feature type="compositionally biased region" description="Low complexity" evidence="1">
    <location>
        <begin position="882"/>
        <end position="898"/>
    </location>
</feature>
<dbReference type="PROSITE" id="PS51411">
    <property type="entry name" value="PSP1_C"/>
    <property type="match status" value="1"/>
</dbReference>
<reference evidence="3 4" key="1">
    <citation type="submission" date="2024-01" db="EMBL/GenBank/DDBJ databases">
        <authorList>
            <person name="Allen C."/>
            <person name="Tagirdzhanova G."/>
        </authorList>
    </citation>
    <scope>NUCLEOTIDE SEQUENCE [LARGE SCALE GENOMIC DNA]</scope>
</reference>
<dbReference type="PANTHER" id="PTHR43830:SF3">
    <property type="entry name" value="PROTEIN PSP1"/>
    <property type="match status" value="1"/>
</dbReference>
<feature type="region of interest" description="Disordered" evidence="1">
    <location>
        <begin position="974"/>
        <end position="996"/>
    </location>
</feature>
<dbReference type="PANTHER" id="PTHR43830">
    <property type="entry name" value="PROTEIN PSP1"/>
    <property type="match status" value="1"/>
</dbReference>
<accession>A0ABP0C4E1</accession>
<evidence type="ECO:0000313" key="4">
    <source>
        <dbReference type="Proteomes" id="UP001642482"/>
    </source>
</evidence>
<feature type="domain" description="PSP1 C-terminal" evidence="2">
    <location>
        <begin position="746"/>
        <end position="831"/>
    </location>
</feature>
<feature type="compositionally biased region" description="Polar residues" evidence="1">
    <location>
        <begin position="350"/>
        <end position="359"/>
    </location>
</feature>